<keyword evidence="5 7" id="KW-1133">Transmembrane helix</keyword>
<accession>A0A7W3UL63</accession>
<feature type="transmembrane region" description="Helical" evidence="7">
    <location>
        <begin position="262"/>
        <end position="280"/>
    </location>
</feature>
<evidence type="ECO:0000256" key="6">
    <source>
        <dbReference type="ARBA" id="ARBA00023136"/>
    </source>
</evidence>
<feature type="transmembrane region" description="Helical" evidence="7">
    <location>
        <begin position="161"/>
        <end position="181"/>
    </location>
</feature>
<feature type="transmembrane region" description="Helical" evidence="7">
    <location>
        <begin position="88"/>
        <end position="105"/>
    </location>
</feature>
<name>A0A7W3UL63_9LACO</name>
<keyword evidence="6 7" id="KW-0472">Membrane</keyword>
<dbReference type="GO" id="GO:0016413">
    <property type="term" value="F:O-acetyltransferase activity"/>
    <property type="evidence" value="ECO:0007669"/>
    <property type="project" value="TreeGrafter"/>
</dbReference>
<keyword evidence="4 7" id="KW-0812">Transmembrane</keyword>
<organism evidence="9 10">
    <name type="scientific">Limosilactobacillus rudii</name>
    <dbReference type="NCBI Taxonomy" id="2759755"/>
    <lineage>
        <taxon>Bacteria</taxon>
        <taxon>Bacillati</taxon>
        <taxon>Bacillota</taxon>
        <taxon>Bacilli</taxon>
        <taxon>Lactobacillales</taxon>
        <taxon>Lactobacillaceae</taxon>
        <taxon>Limosilactobacillus</taxon>
    </lineage>
</organism>
<keyword evidence="3" id="KW-1003">Cell membrane</keyword>
<feature type="transmembrane region" description="Helical" evidence="7">
    <location>
        <begin position="201"/>
        <end position="218"/>
    </location>
</feature>
<dbReference type="Pfam" id="PF01757">
    <property type="entry name" value="Acyl_transf_3"/>
    <property type="match status" value="1"/>
</dbReference>
<gene>
    <name evidence="9" type="ORF">H5S09_06165</name>
</gene>
<evidence type="ECO:0000256" key="4">
    <source>
        <dbReference type="ARBA" id="ARBA00022692"/>
    </source>
</evidence>
<feature type="transmembrane region" description="Helical" evidence="7">
    <location>
        <begin position="292"/>
        <end position="316"/>
    </location>
</feature>
<keyword evidence="9" id="KW-0808">Transferase</keyword>
<evidence type="ECO:0000256" key="7">
    <source>
        <dbReference type="SAM" id="Phobius"/>
    </source>
</evidence>
<keyword evidence="9" id="KW-0012">Acyltransferase</keyword>
<evidence type="ECO:0000259" key="8">
    <source>
        <dbReference type="Pfam" id="PF01757"/>
    </source>
</evidence>
<evidence type="ECO:0000313" key="10">
    <source>
        <dbReference type="Proteomes" id="UP000517106"/>
    </source>
</evidence>
<evidence type="ECO:0000256" key="2">
    <source>
        <dbReference type="ARBA" id="ARBA00007400"/>
    </source>
</evidence>
<feature type="domain" description="Acyltransferase 3" evidence="8">
    <location>
        <begin position="15"/>
        <end position="348"/>
    </location>
</feature>
<comment type="subcellular location">
    <subcellularLocation>
        <location evidence="1">Cell membrane</location>
        <topology evidence="1">Multi-pass membrane protein</topology>
    </subcellularLocation>
</comment>
<dbReference type="PANTHER" id="PTHR40074:SF2">
    <property type="entry name" value="O-ACETYLTRANSFERASE WECH"/>
    <property type="match status" value="1"/>
</dbReference>
<feature type="transmembrane region" description="Helical" evidence="7">
    <location>
        <begin position="230"/>
        <end position="250"/>
    </location>
</feature>
<dbReference type="AlphaFoldDB" id="A0A7W3UL63"/>
<dbReference type="Proteomes" id="UP000517106">
    <property type="component" value="Unassembled WGS sequence"/>
</dbReference>
<protein>
    <submittedName>
        <fullName evidence="9">Acyltransferase</fullName>
    </submittedName>
</protein>
<evidence type="ECO:0000256" key="1">
    <source>
        <dbReference type="ARBA" id="ARBA00004651"/>
    </source>
</evidence>
<comment type="caution">
    <text evidence="9">The sequence shown here is derived from an EMBL/GenBank/DDBJ whole genome shotgun (WGS) entry which is preliminary data.</text>
</comment>
<feature type="transmembrane region" description="Helical" evidence="7">
    <location>
        <begin position="45"/>
        <end position="67"/>
    </location>
</feature>
<dbReference type="GO" id="GO:0005886">
    <property type="term" value="C:plasma membrane"/>
    <property type="evidence" value="ECO:0007669"/>
    <property type="project" value="UniProtKB-SubCell"/>
</dbReference>
<reference evidence="9 10" key="1">
    <citation type="submission" date="2020-07" db="EMBL/GenBank/DDBJ databases">
        <title>Description of Limosilactobacillus balticus sp. nov., Limosilactobacillus agrestis sp. nov., Limosilactobacillus albertensis sp. nov., Limosilactobacillus rudii sp. nov., Limosilactobacillus fastidiosus sp. nov., five novel Limosilactobacillus species isolated from the vertebrate gastrointestinal tract, and proposal of 6 subspecies of Limosilactobacillus reuteri adapted to the gastrointestinal tract of specific vertebrate hosts.</title>
        <authorList>
            <person name="Li F."/>
            <person name="Cheng C."/>
            <person name="Zheng J."/>
            <person name="Quevedo R.M."/>
            <person name="Li J."/>
            <person name="Roos S."/>
            <person name="Gaenzle M.G."/>
            <person name="Walter J."/>
        </authorList>
    </citation>
    <scope>NUCLEOTIDE SEQUENCE [LARGE SCALE GENOMIC DNA]</scope>
    <source>
        <strain evidence="9 10">STM2_1</strain>
    </source>
</reference>
<feature type="transmembrane region" description="Helical" evidence="7">
    <location>
        <begin position="134"/>
        <end position="154"/>
    </location>
</feature>
<feature type="transmembrane region" description="Helical" evidence="7">
    <location>
        <begin position="12"/>
        <end position="33"/>
    </location>
</feature>
<evidence type="ECO:0000256" key="5">
    <source>
        <dbReference type="ARBA" id="ARBA00022989"/>
    </source>
</evidence>
<dbReference type="GO" id="GO:0009246">
    <property type="term" value="P:enterobacterial common antigen biosynthetic process"/>
    <property type="evidence" value="ECO:0007669"/>
    <property type="project" value="TreeGrafter"/>
</dbReference>
<dbReference type="PANTHER" id="PTHR40074">
    <property type="entry name" value="O-ACETYLTRANSFERASE WECH"/>
    <property type="match status" value="1"/>
</dbReference>
<keyword evidence="10" id="KW-1185">Reference proteome</keyword>
<dbReference type="EMBL" id="JACIVA010000046">
    <property type="protein sequence ID" value="MBB1097521.1"/>
    <property type="molecule type" value="Genomic_DNA"/>
</dbReference>
<evidence type="ECO:0000313" key="9">
    <source>
        <dbReference type="EMBL" id="MBB1097521.1"/>
    </source>
</evidence>
<comment type="similarity">
    <text evidence="2">Belongs to the acyltransferase 3 family.</text>
</comment>
<sequence length="371" mass="43977">MHSDNKIDNADIGDFAKMMAVFAVITQSVISFFMNTKLALGQQFFLGGIYEAVKYSAPAFIFGILFSTTRTHPHATLRNYPSFMLNRWHILFIPTIWWTLIYLIFLPQLQQHLHYHSCLTFCWQFISGNAAPHLWYNTMMLQFIILMPFFWWLARLVANHPFCGIIIFCCTLLIELGWYYGYKLQVFHGPHRDNWYLVDRFFLSFLIYAIAGVLLWQFHSKVLPFLAGHWLAQIISWLAFFYFIVINFFNYGAPVRLANAPYYLPSMIFYNLSTISLISTEMTFLQKRRNQWLPFIHWIALYAYRAYLSHVFWLYWSWKVYTRLPFTCSLTIAFPLLTLITIFLSFLSAYGLHFIWINLKELTNANKIING</sequence>
<evidence type="ECO:0000256" key="3">
    <source>
        <dbReference type="ARBA" id="ARBA00022475"/>
    </source>
</evidence>
<dbReference type="InterPro" id="IPR002656">
    <property type="entry name" value="Acyl_transf_3_dom"/>
</dbReference>
<proteinExistence type="inferred from homology"/>
<feature type="transmembrane region" description="Helical" evidence="7">
    <location>
        <begin position="336"/>
        <end position="357"/>
    </location>
</feature>
<dbReference type="RefSeq" id="WP_182596251.1">
    <property type="nucleotide sequence ID" value="NZ_JACIVA010000046.1"/>
</dbReference>